<evidence type="ECO:0000256" key="3">
    <source>
        <dbReference type="ARBA" id="ARBA00023242"/>
    </source>
</evidence>
<dbReference type="GO" id="GO:0017056">
    <property type="term" value="F:structural constituent of nuclear pore"/>
    <property type="evidence" value="ECO:0007669"/>
    <property type="project" value="InterPro"/>
</dbReference>
<keyword evidence="2" id="KW-0813">Transport</keyword>
<sequence length="1853" mass="202605">MSASHVVDLLKTCKELYEKDTVAADLECALPRLSEVVLSPGSGERAFVKQHTFNLPPALTALSNNVERQLRMGFLPEINYVWTAIDNELILIDLIDNRRIIRLELESYVDCCLMLIPTPFAFSVETRYLLAIALTNQIKLYPVAYPKATSTLTNTAVQPSAVSRGAPGIDTNVTTKAFLQRKTTAFSAKFSAAGSSSEETLAATLQQDKFIIAESHLSVALPTDATVTQLVGTQTGRLFAGLTNGSLVEIVYSSYNEGLLSNIGLLSAARGILPGGFSSSSAGVGRARLIDRTSIPVLSHVPFVSDLLRPKPIKQAVVDDTRGLLYTLHEDNRITAYVYDDSCISSFRKLKPYTSFYKDLSMYSSDSQTSIVQIWPITLAESVTFNLVAMTDTGLELYYSLSACGVAKDTYILKNDYYADFISAMGKQDTKHNQAYDFSYDKLVLKQVKTPFQSIRSLAGSSCISFFRSRGLSISCFFNDVSQQSTVCGSVNELSIQPRVQRCTRELLLDVFSGGQTQSGAAPQSSQSKVVDVVELDSSQTGGLTLSTTFLSSNPQLYQYVHSPRTVAVVTTTAIVVYSISTPLERLHTFLRDKLDISKQKDLYGEQEFHCMLLAIASQYLSSNVSECATQHFLEGMNAINCVQIAALKRYIARLMGPLSVYPYWKGAPASAPRAYAVQSGEPDNKSGAVQRLSTFFSKAMQQTVDGGAAQQEAAPDEKKRSRSLARPKAYIDFSEEGRRAYKEGIIDTRSTKRAGSTSHVSTKSIFRASSAKLSTNTLTKSLSFQASTQAAPLFLDSSHAMASLTWSMDELLSVRERLNQLLRFMQINYSRLVVVDGAQQEADRVEAIFESLGSISEAIGFISLIIHPSRIVYASTCLNNFARLHGHPMISSNERNGTTTNQKHGKGHKQHNMNALSTDVYDGLSCGIYCDLLSIHGIFLPETRVLLDEIIRTLSVGDAVDIPGASGVSRHSHSLLRAASLRYGVSCDFSTQLKEHCQVLHSVYSVRIQVMQQLEQAKRLPPERRNLIVRRALDTLIRSQSSIEPIEPILDVLRSMGNYSACIILLLIRIFDDEAILLDALGDDGKLANIKGSLGIHVDQSAGAVTGAYGHKGRAYHLMAPQGAPQGSPELEGSLKDVFSKVLQTNINRAYDYYKGCCHQTVGQGSFARLKELQASIDSGIVKFPFQIDNGFDSLVHNELLMSTISRKDWQASISKVCGLCSKALDTLSQGYLLAGIYELLGTQGSATYGANGLGDLSGAAFSHFGGYTHFGKQGPFTEPNTDVESGAHDADGLFTLTGVPLRSIHTAASAASGAASGQIVTVLRAAITQCSSKVWQMQLYYFLYAHYYTAACILKALQEESQCDTSVAVVTVLKIVENRASLGLIMAVSPYIESFLKTQNFYLYFRYLEKRSNDKICVAMFRKATEAKTQAIFPSIVNGTVQLGYLTLQDRINMLSDALAKLESGGLAQANAAQTAYRTVGNAPLLGAESQPFGMTGQSNSAEVTMGAGGATSTAYSRTIYANTDKTRADEQGVTPQKLLLSIKETLVAARVQLVVLRRVQNIKDGDVSKYITQLDTDGIKTLQELYTQCIVPLRLSDIGVYILLSSATPNQERSALGGYWVAALTSPTLPGFVFKQESLLNDPHRGITKGLVRNDNLSSLDLEAANIVGQAAQVFRSIIEICSDLQLTSFDFIIPMTIFALLTTNRYKTYDPKQPYEKLAAQFILNLFTTDIVTIREKTLAANLIHSIDSIWKVLGIHQGGMSTVGNTQIDTAAVMDSIPVPDLLKEDFSYVSKVLCYYMIALVRKYSELGSLGYDPSQASVNKKNIGMRIRAYLPPNTPVLAQLDRLCI</sequence>
<evidence type="ECO:0000256" key="1">
    <source>
        <dbReference type="ARBA" id="ARBA00004123"/>
    </source>
</evidence>
<dbReference type="GO" id="GO:0000972">
    <property type="term" value="P:transcription-dependent tethering of RNA polymerase II gene DNA at nuclear periphery"/>
    <property type="evidence" value="ECO:0007669"/>
    <property type="project" value="TreeGrafter"/>
</dbReference>
<dbReference type="EMBL" id="JXTI01000003">
    <property type="protein sequence ID" value="KWX15757.1"/>
    <property type="molecule type" value="Genomic_DNA"/>
</dbReference>
<dbReference type="Proteomes" id="UP000070089">
    <property type="component" value="Unassembled WGS sequence"/>
</dbReference>
<proteinExistence type="predicted"/>
<evidence type="ECO:0000256" key="4">
    <source>
        <dbReference type="SAM" id="MobiDB-lite"/>
    </source>
</evidence>
<evidence type="ECO:0000313" key="7">
    <source>
        <dbReference type="Proteomes" id="UP000070089"/>
    </source>
</evidence>
<feature type="region of interest" description="Disordered" evidence="4">
    <location>
        <begin position="890"/>
        <end position="911"/>
    </location>
</feature>
<organism evidence="6 7">
    <name type="scientific">Giardia duodenalis assemblage B</name>
    <dbReference type="NCBI Taxonomy" id="1394984"/>
    <lineage>
        <taxon>Eukaryota</taxon>
        <taxon>Metamonada</taxon>
        <taxon>Diplomonadida</taxon>
        <taxon>Hexamitidae</taxon>
        <taxon>Giardiinae</taxon>
        <taxon>Giardia</taxon>
    </lineage>
</organism>
<feature type="domain" description="Nucleoporin Nup133/Nup155-like N-terminal" evidence="5">
    <location>
        <begin position="208"/>
        <end position="576"/>
    </location>
</feature>
<dbReference type="GO" id="GO:0044611">
    <property type="term" value="C:nuclear pore inner ring"/>
    <property type="evidence" value="ECO:0007669"/>
    <property type="project" value="TreeGrafter"/>
</dbReference>
<gene>
    <name evidence="6" type="ORF">QR46_0213</name>
</gene>
<dbReference type="GO" id="GO:0036228">
    <property type="term" value="P:protein localization to nuclear inner membrane"/>
    <property type="evidence" value="ECO:0007669"/>
    <property type="project" value="TreeGrafter"/>
</dbReference>
<dbReference type="GO" id="GO:0006405">
    <property type="term" value="P:RNA export from nucleus"/>
    <property type="evidence" value="ECO:0007669"/>
    <property type="project" value="TreeGrafter"/>
</dbReference>
<dbReference type="OrthoDB" id="338970at2759"/>
<keyword evidence="3" id="KW-0539">Nucleus</keyword>
<protein>
    <submittedName>
        <fullName evidence="6">Nuclear pore complex subunit</fullName>
    </submittedName>
</protein>
<dbReference type="InterPro" id="IPR014908">
    <property type="entry name" value="Nucleoporin_Nup133/Nup155_N"/>
</dbReference>
<dbReference type="Pfam" id="PF08801">
    <property type="entry name" value="Nucleoporin_N"/>
    <property type="match status" value="2"/>
</dbReference>
<dbReference type="PANTHER" id="PTHR10350:SF6">
    <property type="entry name" value="NUCLEAR PORE COMPLEX PROTEIN NUP155"/>
    <property type="match status" value="1"/>
</dbReference>
<feature type="compositionally biased region" description="Polar residues" evidence="4">
    <location>
        <begin position="891"/>
        <end position="903"/>
    </location>
</feature>
<dbReference type="PANTHER" id="PTHR10350">
    <property type="entry name" value="NUCLEAR PORE COMPLEX PROTEIN NUP155"/>
    <property type="match status" value="1"/>
</dbReference>
<evidence type="ECO:0000256" key="2">
    <source>
        <dbReference type="ARBA" id="ARBA00022448"/>
    </source>
</evidence>
<feature type="region of interest" description="Disordered" evidence="4">
    <location>
        <begin position="707"/>
        <end position="726"/>
    </location>
</feature>
<comment type="caution">
    <text evidence="6">The sequence shown here is derived from an EMBL/GenBank/DDBJ whole genome shotgun (WGS) entry which is preliminary data.</text>
</comment>
<accession>A0A132P0D7</accession>
<dbReference type="GO" id="GO:0006606">
    <property type="term" value="P:protein import into nucleus"/>
    <property type="evidence" value="ECO:0007669"/>
    <property type="project" value="TreeGrafter"/>
</dbReference>
<evidence type="ECO:0000313" key="6">
    <source>
        <dbReference type="EMBL" id="KWX15757.1"/>
    </source>
</evidence>
<feature type="domain" description="Nucleoporin Nup133/Nup155-like N-terminal" evidence="5">
    <location>
        <begin position="46"/>
        <end position="153"/>
    </location>
</feature>
<reference evidence="6 7" key="1">
    <citation type="journal article" date="2015" name="Mol. Biochem. Parasitol.">
        <title>Identification of polymorphic genes for use in assemblage B genotyping assays through comparative genomics of multiple assemblage B Giardia duodenalis isolates.</title>
        <authorList>
            <person name="Wielinga C."/>
            <person name="Thompson R.C."/>
            <person name="Monis P."/>
            <person name="Ryan U."/>
        </authorList>
    </citation>
    <scope>NUCLEOTIDE SEQUENCE [LARGE SCALE GENOMIC DNA]</scope>
    <source>
        <strain evidence="6 7">BAH15c1</strain>
    </source>
</reference>
<dbReference type="VEuPathDB" id="GiardiaDB:QR46_0213"/>
<name>A0A132P0D7_GIAIN</name>
<dbReference type="InterPro" id="IPR004870">
    <property type="entry name" value="Nucleoporin_Nup155"/>
</dbReference>
<comment type="subcellular location">
    <subcellularLocation>
        <location evidence="1">Nucleus</location>
    </subcellularLocation>
</comment>
<evidence type="ECO:0000259" key="5">
    <source>
        <dbReference type="Pfam" id="PF08801"/>
    </source>
</evidence>